<keyword evidence="8" id="KW-1185">Reference proteome</keyword>
<dbReference type="Gene3D" id="1.25.40.10">
    <property type="entry name" value="Tetratricopeptide repeat domain"/>
    <property type="match status" value="1"/>
</dbReference>
<dbReference type="InterPro" id="IPR019734">
    <property type="entry name" value="TPR_rpt"/>
</dbReference>
<sequence>MVLSSGFSPHNDVLLATPSTDAEKLALVEELKRRGRASVTSGSFPHGKDLYSKAIETMSSLEKSNDKDLAVLHSNRSLCHLQMNNAKESHEDATSATCLDATYVKGFWRLGQASTALKKTQEAIDAYKNALKLDVENKALKKELKKAEQQLVKDIEEAKRREEEKDQEPELPPLPVKKTDVPKSTSTSVSSTSDSADASGEFSKSDHVRGYKIVNGKKTSFFHHEQTEEEKKLIGDITPKRLDPAQIPTNTTTKDKDVSAWNKAGTWEEKDTTEWAIQSVKDKVMEAEYQLPEGSPDPKAHVKVIDVSKLISSKKAGGTAHASVAKVRGKKRYIFEFTVCVHWQMTLGSGDICKGKLTFYDVDGTHEIGEGYDISEYSVEDGAPADARHLLERFVRNGGLRTELEKKLDEWIELFRETY</sequence>
<dbReference type="GO" id="GO:0001671">
    <property type="term" value="F:ATPase activator activity"/>
    <property type="evidence" value="ECO:0007669"/>
    <property type="project" value="InterPro"/>
</dbReference>
<evidence type="ECO:0000256" key="3">
    <source>
        <dbReference type="ARBA" id="ARBA00022803"/>
    </source>
</evidence>
<dbReference type="PROSITE" id="PS50005">
    <property type="entry name" value="TPR"/>
    <property type="match status" value="1"/>
</dbReference>
<dbReference type="GO" id="GO:0006620">
    <property type="term" value="P:post-translational protein targeting to endoplasmic reticulum membrane"/>
    <property type="evidence" value="ECO:0007669"/>
    <property type="project" value="TreeGrafter"/>
</dbReference>
<dbReference type="InterPro" id="IPR015310">
    <property type="entry name" value="AHSA1-like_N"/>
</dbReference>
<dbReference type="Pfam" id="PF09229">
    <property type="entry name" value="Aha1_N"/>
    <property type="match status" value="1"/>
</dbReference>
<dbReference type="SUPFAM" id="SSF48452">
    <property type="entry name" value="TPR-like"/>
    <property type="match status" value="1"/>
</dbReference>
<feature type="repeat" description="TPR" evidence="4">
    <location>
        <begin position="104"/>
        <end position="137"/>
    </location>
</feature>
<keyword evidence="2" id="KW-0677">Repeat</keyword>
<dbReference type="Proteomes" id="UP001054902">
    <property type="component" value="Unassembled WGS sequence"/>
</dbReference>
<feature type="compositionally biased region" description="Low complexity" evidence="5">
    <location>
        <begin position="182"/>
        <end position="199"/>
    </location>
</feature>
<feature type="domain" description="Activator of Hsp90 ATPase AHSA1-like N-terminal" evidence="6">
    <location>
        <begin position="269"/>
        <end position="416"/>
    </location>
</feature>
<dbReference type="GO" id="GO:0060090">
    <property type="term" value="F:molecular adaptor activity"/>
    <property type="evidence" value="ECO:0007669"/>
    <property type="project" value="TreeGrafter"/>
</dbReference>
<evidence type="ECO:0000313" key="8">
    <source>
        <dbReference type="Proteomes" id="UP001054902"/>
    </source>
</evidence>
<dbReference type="AlphaFoldDB" id="A0AAD3H6T5"/>
<dbReference type="GO" id="GO:0072380">
    <property type="term" value="C:TRC complex"/>
    <property type="evidence" value="ECO:0007669"/>
    <property type="project" value="TreeGrafter"/>
</dbReference>
<evidence type="ECO:0000256" key="1">
    <source>
        <dbReference type="ARBA" id="ARBA00006817"/>
    </source>
</evidence>
<dbReference type="GO" id="GO:0016020">
    <property type="term" value="C:membrane"/>
    <property type="evidence" value="ECO:0007669"/>
    <property type="project" value="TreeGrafter"/>
</dbReference>
<comment type="caution">
    <text evidence="7">The sequence shown here is derived from an EMBL/GenBank/DDBJ whole genome shotgun (WGS) entry which is preliminary data.</text>
</comment>
<dbReference type="EMBL" id="BLLK01000045">
    <property type="protein sequence ID" value="GFH52381.1"/>
    <property type="molecule type" value="Genomic_DNA"/>
</dbReference>
<dbReference type="Gene3D" id="3.15.10.20">
    <property type="entry name" value="Activator of Hsp90 ATPase Aha1, N-terminal domain"/>
    <property type="match status" value="1"/>
</dbReference>
<name>A0AAD3H6T5_9STRA</name>
<dbReference type="InterPro" id="IPR047150">
    <property type="entry name" value="SGT"/>
</dbReference>
<comment type="similarity">
    <text evidence="1">Belongs to the AHA1 family.</text>
</comment>
<dbReference type="PANTHER" id="PTHR45831:SF2">
    <property type="entry name" value="LD24721P"/>
    <property type="match status" value="1"/>
</dbReference>
<dbReference type="SMART" id="SM01000">
    <property type="entry name" value="Aha1_N"/>
    <property type="match status" value="1"/>
</dbReference>
<protein>
    <recommendedName>
        <fullName evidence="6">Activator of Hsp90 ATPase AHSA1-like N-terminal domain-containing protein</fullName>
    </recommendedName>
</protein>
<evidence type="ECO:0000256" key="2">
    <source>
        <dbReference type="ARBA" id="ARBA00022737"/>
    </source>
</evidence>
<evidence type="ECO:0000259" key="6">
    <source>
        <dbReference type="SMART" id="SM01000"/>
    </source>
</evidence>
<dbReference type="InterPro" id="IPR011990">
    <property type="entry name" value="TPR-like_helical_dom_sf"/>
</dbReference>
<dbReference type="SMART" id="SM00028">
    <property type="entry name" value="TPR"/>
    <property type="match status" value="2"/>
</dbReference>
<gene>
    <name evidence="7" type="ORF">CTEN210_08857</name>
</gene>
<evidence type="ECO:0000256" key="4">
    <source>
        <dbReference type="PROSITE-ProRule" id="PRU00339"/>
    </source>
</evidence>
<proteinExistence type="inferred from homology"/>
<organism evidence="7 8">
    <name type="scientific">Chaetoceros tenuissimus</name>
    <dbReference type="NCBI Taxonomy" id="426638"/>
    <lineage>
        <taxon>Eukaryota</taxon>
        <taxon>Sar</taxon>
        <taxon>Stramenopiles</taxon>
        <taxon>Ochrophyta</taxon>
        <taxon>Bacillariophyta</taxon>
        <taxon>Coscinodiscophyceae</taxon>
        <taxon>Chaetocerotophycidae</taxon>
        <taxon>Chaetocerotales</taxon>
        <taxon>Chaetocerotaceae</taxon>
        <taxon>Chaetoceros</taxon>
    </lineage>
</organism>
<dbReference type="SUPFAM" id="SSF103111">
    <property type="entry name" value="Activator of Hsp90 ATPase, Aha1"/>
    <property type="match status" value="1"/>
</dbReference>
<feature type="region of interest" description="Disordered" evidence="5">
    <location>
        <begin position="157"/>
        <end position="204"/>
    </location>
</feature>
<reference evidence="7 8" key="1">
    <citation type="journal article" date="2021" name="Sci. Rep.">
        <title>The genome of the diatom Chaetoceros tenuissimus carries an ancient integrated fragment of an extant virus.</title>
        <authorList>
            <person name="Hongo Y."/>
            <person name="Kimura K."/>
            <person name="Takaki Y."/>
            <person name="Yoshida Y."/>
            <person name="Baba S."/>
            <person name="Kobayashi G."/>
            <person name="Nagasaki K."/>
            <person name="Hano T."/>
            <person name="Tomaru Y."/>
        </authorList>
    </citation>
    <scope>NUCLEOTIDE SEQUENCE [LARGE SCALE GENOMIC DNA]</scope>
    <source>
        <strain evidence="7 8">NIES-3715</strain>
    </source>
</reference>
<dbReference type="PANTHER" id="PTHR45831">
    <property type="entry name" value="LD24721P"/>
    <property type="match status" value="1"/>
</dbReference>
<dbReference type="GO" id="GO:0051087">
    <property type="term" value="F:protein-folding chaperone binding"/>
    <property type="evidence" value="ECO:0007669"/>
    <property type="project" value="InterPro"/>
</dbReference>
<evidence type="ECO:0000256" key="5">
    <source>
        <dbReference type="SAM" id="MobiDB-lite"/>
    </source>
</evidence>
<dbReference type="InterPro" id="IPR036338">
    <property type="entry name" value="Aha1"/>
</dbReference>
<evidence type="ECO:0000313" key="7">
    <source>
        <dbReference type="EMBL" id="GFH52381.1"/>
    </source>
</evidence>
<accession>A0AAD3H6T5</accession>
<keyword evidence="3 4" id="KW-0802">TPR repeat</keyword>